<dbReference type="EMBL" id="JAHRHJ020000008">
    <property type="protein sequence ID" value="KAH9305704.1"/>
    <property type="molecule type" value="Genomic_DNA"/>
</dbReference>
<evidence type="ECO:0000256" key="1">
    <source>
        <dbReference type="ARBA" id="ARBA00009744"/>
    </source>
</evidence>
<evidence type="ECO:0000313" key="3">
    <source>
        <dbReference type="EMBL" id="KAH9305704.1"/>
    </source>
</evidence>
<dbReference type="SUPFAM" id="SSF55961">
    <property type="entry name" value="Bet v1-like"/>
    <property type="match status" value="1"/>
</dbReference>
<organism evidence="3 4">
    <name type="scientific">Taxus chinensis</name>
    <name type="common">Chinese yew</name>
    <name type="synonym">Taxus wallichiana var. chinensis</name>
    <dbReference type="NCBI Taxonomy" id="29808"/>
    <lineage>
        <taxon>Eukaryota</taxon>
        <taxon>Viridiplantae</taxon>
        <taxon>Streptophyta</taxon>
        <taxon>Embryophyta</taxon>
        <taxon>Tracheophyta</taxon>
        <taxon>Spermatophyta</taxon>
        <taxon>Pinopsida</taxon>
        <taxon>Pinidae</taxon>
        <taxon>Conifers II</taxon>
        <taxon>Cupressales</taxon>
        <taxon>Taxaceae</taxon>
        <taxon>Taxus</taxon>
    </lineage>
</organism>
<comment type="caution">
    <text evidence="3">The sequence shown here is derived from an EMBL/GenBank/DDBJ whole genome shotgun (WGS) entry which is preliminary data.</text>
</comment>
<feature type="non-terminal residue" evidence="3">
    <location>
        <position position="1"/>
    </location>
</feature>
<dbReference type="InterPro" id="IPR023393">
    <property type="entry name" value="START-like_dom_sf"/>
</dbReference>
<name>A0AA38KIB9_TAXCH</name>
<dbReference type="CDD" id="cd07816">
    <property type="entry name" value="Bet_v1-like"/>
    <property type="match status" value="1"/>
</dbReference>
<dbReference type="GO" id="GO:0010427">
    <property type="term" value="F:abscisic acid binding"/>
    <property type="evidence" value="ECO:0007669"/>
    <property type="project" value="InterPro"/>
</dbReference>
<protein>
    <recommendedName>
        <fullName evidence="2">Bet v I/Major latex protein domain-containing protein</fullName>
    </recommendedName>
</protein>
<proteinExistence type="inferred from homology"/>
<dbReference type="OMA" id="IDCATHE"/>
<dbReference type="GO" id="GO:0005737">
    <property type="term" value="C:cytoplasm"/>
    <property type="evidence" value="ECO:0007669"/>
    <property type="project" value="TreeGrafter"/>
</dbReference>
<evidence type="ECO:0000313" key="4">
    <source>
        <dbReference type="Proteomes" id="UP000824469"/>
    </source>
</evidence>
<dbReference type="GO" id="GO:0038023">
    <property type="term" value="F:signaling receptor activity"/>
    <property type="evidence" value="ECO:0007669"/>
    <property type="project" value="InterPro"/>
</dbReference>
<dbReference type="PANTHER" id="PTHR31213:SF201">
    <property type="entry name" value="OS03G0300400 PROTEIN"/>
    <property type="match status" value="1"/>
</dbReference>
<sequence length="136" mass="15092">MVTERVTVQIESSVEAKRLWNALVVDGHNLLAKQLPEICSGVTFLHGDGGVGSIKQINFSTTANRPGSSYVRERVDELDEDNFVYRFSHVKGGELVNKLVAAQFQLKITRKAEGGCVVTHSCDYETHPALPHDQRQ</sequence>
<dbReference type="GO" id="GO:0005634">
    <property type="term" value="C:nucleus"/>
    <property type="evidence" value="ECO:0007669"/>
    <property type="project" value="TreeGrafter"/>
</dbReference>
<dbReference type="InterPro" id="IPR000916">
    <property type="entry name" value="Bet_v_I/MLP"/>
</dbReference>
<accession>A0AA38KIB9</accession>
<dbReference type="FunFam" id="3.30.530.20:FF:000007">
    <property type="entry name" value="Major pollen allergen Bet v 1-A"/>
    <property type="match status" value="1"/>
</dbReference>
<dbReference type="GO" id="GO:0004864">
    <property type="term" value="F:protein phosphatase inhibitor activity"/>
    <property type="evidence" value="ECO:0007669"/>
    <property type="project" value="InterPro"/>
</dbReference>
<dbReference type="Gene3D" id="3.30.530.20">
    <property type="match status" value="1"/>
</dbReference>
<dbReference type="InterPro" id="IPR024949">
    <property type="entry name" value="Bet_v_I_allergen"/>
</dbReference>
<dbReference type="Proteomes" id="UP000824469">
    <property type="component" value="Unassembled WGS sequence"/>
</dbReference>
<dbReference type="PANTHER" id="PTHR31213">
    <property type="entry name" value="OS08G0374000 PROTEIN-RELATED"/>
    <property type="match status" value="1"/>
</dbReference>
<dbReference type="InterPro" id="IPR050279">
    <property type="entry name" value="Plant_def-hormone_signal"/>
</dbReference>
<reference evidence="3 4" key="1">
    <citation type="journal article" date="2021" name="Nat. Plants">
        <title>The Taxus genome provides insights into paclitaxel biosynthesis.</title>
        <authorList>
            <person name="Xiong X."/>
            <person name="Gou J."/>
            <person name="Liao Q."/>
            <person name="Li Y."/>
            <person name="Zhou Q."/>
            <person name="Bi G."/>
            <person name="Li C."/>
            <person name="Du R."/>
            <person name="Wang X."/>
            <person name="Sun T."/>
            <person name="Guo L."/>
            <person name="Liang H."/>
            <person name="Lu P."/>
            <person name="Wu Y."/>
            <person name="Zhang Z."/>
            <person name="Ro D.K."/>
            <person name="Shang Y."/>
            <person name="Huang S."/>
            <person name="Yan J."/>
        </authorList>
    </citation>
    <scope>NUCLEOTIDE SEQUENCE [LARGE SCALE GENOMIC DNA]</scope>
    <source>
        <strain evidence="3">Ta-2019</strain>
    </source>
</reference>
<evidence type="ECO:0000259" key="2">
    <source>
        <dbReference type="Pfam" id="PF00407"/>
    </source>
</evidence>
<keyword evidence="4" id="KW-1185">Reference proteome</keyword>
<dbReference type="PRINTS" id="PR00634">
    <property type="entry name" value="BETALLERGEN"/>
</dbReference>
<feature type="domain" description="Bet v I/Major latex protein" evidence="2">
    <location>
        <begin position="1"/>
        <end position="127"/>
    </location>
</feature>
<gene>
    <name evidence="3" type="ORF">KI387_010108</name>
</gene>
<dbReference type="GO" id="GO:0009738">
    <property type="term" value="P:abscisic acid-activated signaling pathway"/>
    <property type="evidence" value="ECO:0007669"/>
    <property type="project" value="InterPro"/>
</dbReference>
<comment type="similarity">
    <text evidence="1">Belongs to the BetVI family.</text>
</comment>
<dbReference type="GO" id="GO:0006952">
    <property type="term" value="P:defense response"/>
    <property type="evidence" value="ECO:0007669"/>
    <property type="project" value="InterPro"/>
</dbReference>
<dbReference type="AlphaFoldDB" id="A0AA38KIB9"/>
<dbReference type="Pfam" id="PF00407">
    <property type="entry name" value="Bet_v_1"/>
    <property type="match status" value="1"/>
</dbReference>